<protein>
    <recommendedName>
        <fullName evidence="2">acylphosphatase</fullName>
        <ecNumber evidence="2">3.6.1.7</ecNumber>
    </recommendedName>
</protein>
<proteinExistence type="inferred from homology"/>
<dbReference type="SUPFAM" id="SSF54975">
    <property type="entry name" value="Acylphosphatase/BLUF domain-like"/>
    <property type="match status" value="1"/>
</dbReference>
<dbReference type="Pfam" id="PF00708">
    <property type="entry name" value="Acylphosphatase"/>
    <property type="match status" value="1"/>
</dbReference>
<dbReference type="InterPro" id="IPR020456">
    <property type="entry name" value="Acylphosphatase"/>
</dbReference>
<feature type="domain" description="Acylphosphatase-like" evidence="5">
    <location>
        <begin position="3"/>
        <end position="90"/>
    </location>
</feature>
<comment type="similarity">
    <text evidence="1">Belongs to the acylphosphatase family.</text>
</comment>
<evidence type="ECO:0000259" key="5">
    <source>
        <dbReference type="PROSITE" id="PS51160"/>
    </source>
</evidence>
<dbReference type="PANTHER" id="PTHR10029">
    <property type="entry name" value="ACYLPHOSPHATASE"/>
    <property type="match status" value="1"/>
</dbReference>
<evidence type="ECO:0000256" key="2">
    <source>
        <dbReference type="ARBA" id="ARBA00012150"/>
    </source>
</evidence>
<organism evidence="6">
    <name type="scientific">hydrothermal vent metagenome</name>
    <dbReference type="NCBI Taxonomy" id="652676"/>
    <lineage>
        <taxon>unclassified sequences</taxon>
        <taxon>metagenomes</taxon>
        <taxon>ecological metagenomes</taxon>
    </lineage>
</organism>
<dbReference type="InterPro" id="IPR001792">
    <property type="entry name" value="Acylphosphatase-like_dom"/>
</dbReference>
<dbReference type="PROSITE" id="PS00151">
    <property type="entry name" value="ACYLPHOSPHATASE_2"/>
    <property type="match status" value="1"/>
</dbReference>
<dbReference type="EC" id="3.6.1.7" evidence="2"/>
<dbReference type="PROSITE" id="PS00150">
    <property type="entry name" value="ACYLPHOSPHATASE_1"/>
    <property type="match status" value="1"/>
</dbReference>
<dbReference type="PANTHER" id="PTHR10029:SF3">
    <property type="entry name" value="ACYLPHOSPHATASE-RELATED"/>
    <property type="match status" value="1"/>
</dbReference>
<accession>A0A160VK15</accession>
<gene>
    <name evidence="6" type="ORF">MGWOODY_Mmi2373</name>
</gene>
<dbReference type="GO" id="GO:0003998">
    <property type="term" value="F:acylphosphatase activity"/>
    <property type="evidence" value="ECO:0007669"/>
    <property type="project" value="UniProtKB-EC"/>
</dbReference>
<comment type="catalytic activity">
    <reaction evidence="4">
        <text>an acyl phosphate + H2O = a carboxylate + phosphate + H(+)</text>
        <dbReference type="Rhea" id="RHEA:14965"/>
        <dbReference type="ChEBI" id="CHEBI:15377"/>
        <dbReference type="ChEBI" id="CHEBI:15378"/>
        <dbReference type="ChEBI" id="CHEBI:29067"/>
        <dbReference type="ChEBI" id="CHEBI:43474"/>
        <dbReference type="ChEBI" id="CHEBI:59918"/>
        <dbReference type="EC" id="3.6.1.7"/>
    </reaction>
</comment>
<dbReference type="PROSITE" id="PS51160">
    <property type="entry name" value="ACYLPHOSPHATASE_3"/>
    <property type="match status" value="1"/>
</dbReference>
<evidence type="ECO:0000256" key="4">
    <source>
        <dbReference type="ARBA" id="ARBA00047645"/>
    </source>
</evidence>
<keyword evidence="3 6" id="KW-0378">Hydrolase</keyword>
<reference evidence="6" key="1">
    <citation type="submission" date="2015-10" db="EMBL/GenBank/DDBJ databases">
        <authorList>
            <person name="Gilbert D.G."/>
        </authorList>
    </citation>
    <scope>NUCLEOTIDE SEQUENCE</scope>
</reference>
<evidence type="ECO:0000256" key="3">
    <source>
        <dbReference type="ARBA" id="ARBA00022801"/>
    </source>
</evidence>
<dbReference type="PRINTS" id="PR00112">
    <property type="entry name" value="ACYLPHPHTASE"/>
</dbReference>
<evidence type="ECO:0000256" key="1">
    <source>
        <dbReference type="ARBA" id="ARBA00005614"/>
    </source>
</evidence>
<dbReference type="Gene3D" id="3.30.70.100">
    <property type="match status" value="1"/>
</dbReference>
<dbReference type="EMBL" id="FAXC01000290">
    <property type="protein sequence ID" value="CUV09714.1"/>
    <property type="molecule type" value="Genomic_DNA"/>
</dbReference>
<evidence type="ECO:0000313" key="6">
    <source>
        <dbReference type="EMBL" id="CUV09714.1"/>
    </source>
</evidence>
<sequence length="90" mass="10297">MKAFKATVSGKVQGVWFRDSTRQEAIKLKVTGWVKNIPGGTVYLEAEGEENNLKSLERWIHIGSPHSRVDRVDLQWSEPTNTYSTFEVIF</sequence>
<dbReference type="InterPro" id="IPR017968">
    <property type="entry name" value="Acylphosphatase_CS"/>
</dbReference>
<name>A0A160VK15_9ZZZZ</name>
<dbReference type="InterPro" id="IPR036046">
    <property type="entry name" value="Acylphosphatase-like_dom_sf"/>
</dbReference>
<dbReference type="AlphaFoldDB" id="A0A160VK15"/>